<dbReference type="RefSeq" id="WP_021686237.1">
    <property type="nucleotide sequence ID" value="NZ_KI260554.1"/>
</dbReference>
<comment type="caution">
    <text evidence="7">The sequence shown here is derived from an EMBL/GenBank/DDBJ whole genome shotgun (WGS) entry which is preliminary data.</text>
</comment>
<dbReference type="InterPro" id="IPR050315">
    <property type="entry name" value="FAD-oxidoreductase_2"/>
</dbReference>
<feature type="domain" description="FMN-binding" evidence="6">
    <location>
        <begin position="41"/>
        <end position="115"/>
    </location>
</feature>
<dbReference type="PANTHER" id="PTHR43400:SF7">
    <property type="entry name" value="FAD-DEPENDENT OXIDOREDUCTASE 2 FAD BINDING DOMAIN-CONTAINING PROTEIN"/>
    <property type="match status" value="1"/>
</dbReference>
<dbReference type="SUPFAM" id="SSF56425">
    <property type="entry name" value="Succinate dehydrogenase/fumarate reductase flavoprotein, catalytic domain"/>
    <property type="match status" value="1"/>
</dbReference>
<evidence type="ECO:0000256" key="3">
    <source>
        <dbReference type="ARBA" id="ARBA00022827"/>
    </source>
</evidence>
<comment type="cofactor">
    <cofactor evidence="5">
        <name>FAD</name>
        <dbReference type="ChEBI" id="CHEBI:57692"/>
    </cofactor>
    <text evidence="5">Binds 1 FAD per subunit.</text>
</comment>
<evidence type="ECO:0000313" key="7">
    <source>
        <dbReference type="EMBL" id="ERJ91611.1"/>
    </source>
</evidence>
<comment type="cofactor">
    <cofactor evidence="5">
        <name>FMN</name>
        <dbReference type="ChEBI" id="CHEBI:58210"/>
    </cofactor>
    <text evidence="5">Binds 1 or 2 FMN covalently per subunit.</text>
</comment>
<dbReference type="Pfam" id="PF04205">
    <property type="entry name" value="FMN_bind"/>
    <property type="match status" value="1"/>
</dbReference>
<feature type="signal peptide" evidence="5">
    <location>
        <begin position="1"/>
        <end position="23"/>
    </location>
</feature>
<keyword evidence="8" id="KW-1185">Reference proteome</keyword>
<dbReference type="Pfam" id="PF00890">
    <property type="entry name" value="FAD_binding_2"/>
    <property type="match status" value="1"/>
</dbReference>
<evidence type="ECO:0000256" key="5">
    <source>
        <dbReference type="RuleBase" id="RU366062"/>
    </source>
</evidence>
<comment type="similarity">
    <text evidence="1 5">Belongs to the FAD-dependent oxidoreductase 2 family. FRD/SDH subfamily.</text>
</comment>
<dbReference type="PROSITE" id="PS51257">
    <property type="entry name" value="PROKAR_LIPOPROTEIN"/>
    <property type="match status" value="1"/>
</dbReference>
<dbReference type="Gene3D" id="3.90.700.10">
    <property type="entry name" value="Succinate dehydrogenase/fumarate reductase flavoprotein, catalytic domain"/>
    <property type="match status" value="1"/>
</dbReference>
<dbReference type="InterPro" id="IPR003953">
    <property type="entry name" value="FAD-dep_OxRdtase_2_FAD-bd"/>
</dbReference>
<dbReference type="Proteomes" id="UP000016649">
    <property type="component" value="Unassembled WGS sequence"/>
</dbReference>
<dbReference type="EMBL" id="AWVH01000044">
    <property type="protein sequence ID" value="ERJ91611.1"/>
    <property type="molecule type" value="Genomic_DNA"/>
</dbReference>
<feature type="chain" id="PRO_5044988796" description="Urocanate reductase" evidence="5">
    <location>
        <begin position="24"/>
        <end position="590"/>
    </location>
</feature>
<keyword evidence="4 5" id="KW-0560">Oxidoreductase</keyword>
<dbReference type="PANTHER" id="PTHR43400">
    <property type="entry name" value="FUMARATE REDUCTASE"/>
    <property type="match status" value="1"/>
</dbReference>
<dbReference type="Gene3D" id="3.50.50.60">
    <property type="entry name" value="FAD/NAD(P)-binding domain"/>
    <property type="match status" value="1"/>
</dbReference>
<dbReference type="InterPro" id="IPR036188">
    <property type="entry name" value="FAD/NAD-bd_sf"/>
</dbReference>
<organism evidence="7 8">
    <name type="scientific">Treponema lecithinolyticum ATCC 700332</name>
    <dbReference type="NCBI Taxonomy" id="1321815"/>
    <lineage>
        <taxon>Bacteria</taxon>
        <taxon>Pseudomonadati</taxon>
        <taxon>Spirochaetota</taxon>
        <taxon>Spirochaetia</taxon>
        <taxon>Spirochaetales</taxon>
        <taxon>Treponemataceae</taxon>
        <taxon>Treponema</taxon>
    </lineage>
</organism>
<dbReference type="Gene3D" id="3.90.1010.20">
    <property type="match status" value="1"/>
</dbReference>
<gene>
    <name evidence="7" type="ORF">HMPREF9193_02064</name>
</gene>
<comment type="catalytic activity">
    <reaction evidence="5">
        <text>dihydrourocanate + A = urocanate + AH2</text>
        <dbReference type="Rhea" id="RHEA:36059"/>
        <dbReference type="ChEBI" id="CHEBI:13193"/>
        <dbReference type="ChEBI" id="CHEBI:17499"/>
        <dbReference type="ChEBI" id="CHEBI:27247"/>
        <dbReference type="ChEBI" id="CHEBI:72991"/>
        <dbReference type="EC" id="1.3.99.33"/>
    </reaction>
</comment>
<dbReference type="InterPro" id="IPR027477">
    <property type="entry name" value="Succ_DH/fumarate_Rdtase_cat_sf"/>
</dbReference>
<keyword evidence="5" id="KW-0732">Signal</keyword>
<evidence type="ECO:0000259" key="6">
    <source>
        <dbReference type="SMART" id="SM00900"/>
    </source>
</evidence>
<keyword evidence="2 5" id="KW-0285">Flavoprotein</keyword>
<dbReference type="NCBIfam" id="TIGR01813">
    <property type="entry name" value="flavo_cyto_c"/>
    <property type="match status" value="1"/>
</dbReference>
<evidence type="ECO:0000256" key="1">
    <source>
        <dbReference type="ARBA" id="ARBA00008040"/>
    </source>
</evidence>
<dbReference type="InterPro" id="IPR007329">
    <property type="entry name" value="FMN-bd"/>
</dbReference>
<dbReference type="SUPFAM" id="SSF51905">
    <property type="entry name" value="FAD/NAD(P)-binding domain"/>
    <property type="match status" value="1"/>
</dbReference>
<reference evidence="7 8" key="1">
    <citation type="submission" date="2013-08" db="EMBL/GenBank/DDBJ databases">
        <authorList>
            <person name="Weinstock G."/>
            <person name="Sodergren E."/>
            <person name="Wylie T."/>
            <person name="Fulton L."/>
            <person name="Fulton R."/>
            <person name="Fronick C."/>
            <person name="O'Laughlin M."/>
            <person name="Godfrey J."/>
            <person name="Miner T."/>
            <person name="Herter B."/>
            <person name="Appelbaum E."/>
            <person name="Cordes M."/>
            <person name="Lek S."/>
            <person name="Wollam A."/>
            <person name="Pepin K.H."/>
            <person name="Palsikar V.B."/>
            <person name="Mitreva M."/>
            <person name="Wilson R.K."/>
        </authorList>
    </citation>
    <scope>NUCLEOTIDE SEQUENCE [LARGE SCALE GENOMIC DNA]</scope>
    <source>
        <strain evidence="7 8">ATCC 700332</strain>
    </source>
</reference>
<accession>A0ABN0NW85</accession>
<dbReference type="SMART" id="SM00900">
    <property type="entry name" value="FMN_bind"/>
    <property type="match status" value="1"/>
</dbReference>
<name>A0ABN0NW85_TRELE</name>
<evidence type="ECO:0000313" key="8">
    <source>
        <dbReference type="Proteomes" id="UP000016649"/>
    </source>
</evidence>
<sequence>MKHFQKLAIALLVVCAAAFTACSGSGKNALKDGVYMQSSGGHNGLVTLKTVIKDGKITDIATVESSETKGLGQEGINLLCRSMTENNSIRVDSVTGATVSSNCVKRIMQETLKQAGASDKAIQAMPEVRVRPLADKTSYDYDVVIVGAGGAGLTAAITAKQNGASVVILEKNGFAGGNTMVSGGGLNVAGSDLQQKKGIADSTEKFTEDTLKGGDNKNNPALVGIMARSSVAAYNWLRDDIGVPFIQERVQQFGGHSVPRACIPVGNTGYTITDALLKKCEQMGIDIFYQTKAVKLVKENDSVSAVEAENGGKTVTFKANKGVVLATGGFGANVAMRTKYNSAYGEEYKTTCIQAAQGDGIVMALDIGAKLVDMDYIQVYPTCNPLTGIISYVANSRFDGAVLVNKEGHRFTNEGGRRDVISQAILAQTGKCAYLVWGSEIESVGNMTQIHSKEFEQMKEMKLIVQADSLEDAAKEAGLDVQAFLAEIAEYNSFVDGKKDPKYQKTGAFRKIENGPFYIQTVTPSTHHTMGGVAIDESTRVQSEAGGTIGNLCAAGEVVGGIHGTNRLGGNAITDVVVFGRIAGKTVSQN</sequence>
<dbReference type="EC" id="1.3.99.33" evidence="5"/>
<evidence type="ECO:0000256" key="2">
    <source>
        <dbReference type="ARBA" id="ARBA00022630"/>
    </source>
</evidence>
<evidence type="ECO:0000256" key="4">
    <source>
        <dbReference type="ARBA" id="ARBA00023002"/>
    </source>
</evidence>
<keyword evidence="3 5" id="KW-0274">FAD</keyword>
<protein>
    <recommendedName>
        <fullName evidence="5">Urocanate reductase</fullName>
        <ecNumber evidence="5">1.3.99.33</ecNumber>
    </recommendedName>
</protein>
<dbReference type="InterPro" id="IPR010960">
    <property type="entry name" value="Flavocytochrome_c"/>
</dbReference>
<proteinExistence type="inferred from homology"/>